<dbReference type="InterPro" id="IPR058922">
    <property type="entry name" value="WHD_DRP"/>
</dbReference>
<keyword evidence="2" id="KW-0547">Nucleotide-binding</keyword>
<organism evidence="9 10">
    <name type="scientific">Hibiscus sabdariffa</name>
    <name type="common">roselle</name>
    <dbReference type="NCBI Taxonomy" id="183260"/>
    <lineage>
        <taxon>Eukaryota</taxon>
        <taxon>Viridiplantae</taxon>
        <taxon>Streptophyta</taxon>
        <taxon>Embryophyta</taxon>
        <taxon>Tracheophyta</taxon>
        <taxon>Spermatophyta</taxon>
        <taxon>Magnoliopsida</taxon>
        <taxon>eudicotyledons</taxon>
        <taxon>Gunneridae</taxon>
        <taxon>Pentapetalae</taxon>
        <taxon>rosids</taxon>
        <taxon>malvids</taxon>
        <taxon>Malvales</taxon>
        <taxon>Malvaceae</taxon>
        <taxon>Malvoideae</taxon>
        <taxon>Hibiscus</taxon>
    </lineage>
</organism>
<feature type="domain" description="Disease resistance protein winged helix" evidence="7">
    <location>
        <begin position="278"/>
        <end position="323"/>
    </location>
</feature>
<reference evidence="9 10" key="1">
    <citation type="journal article" date="2024" name="G3 (Bethesda)">
        <title>Genome assembly of Hibiscus sabdariffa L. provides insights into metabolisms of medicinal natural products.</title>
        <authorList>
            <person name="Kim T."/>
        </authorList>
    </citation>
    <scope>NUCLEOTIDE SEQUENCE [LARGE SCALE GENOMIC DNA]</scope>
    <source>
        <strain evidence="9">TK-2024</strain>
        <tissue evidence="9">Old leaves</tissue>
    </source>
</reference>
<evidence type="ECO:0000259" key="5">
    <source>
        <dbReference type="Pfam" id="PF18052"/>
    </source>
</evidence>
<dbReference type="InterPro" id="IPR041118">
    <property type="entry name" value="Rx_N"/>
</dbReference>
<sequence>MAEAIAFNVITKLSSPLLHRLGLWCNFKDDFQDLKSTVSAIKAVLLDAEERSVTSNLVKDCLEKLKDALYDADDLLDDINTQAQWKHMLSGNKLKKEVRVFFSCTNQVVYGLKMGRKIKAIKARLASIESETKMLNLVERDHPVETPFMARRRRQTHSFVRKDEIIGRENDKAALLKLMLEFQSEEDVFLIPIVGIGGLGKTALAQLVYNDEVEITFEQRYADSINSTFVDTGKQILNRCGGVPLVIRTIAGTLSFKETENEWLSFKDNELARISQKEDVSQSLEEIGFGYFKDLVERSFFQEVEEDGDLRTCKMHDLMHDLVEAVAGRESSILDSNSSASEVDEKCRHISINFSLIHLFNGKKLRTLLRSPNSRVENMSDATWDLIIKNYRCLRVLELDRLNLNTVPASICKLKHLRYLDLSHNYHLKILPKSVSKIQNLQVLKLDHCWRLEELPKKIENLVNLTHLPCTGCEGLTHMPRGIGKLTSLQRLSMFVVDKDGSHGAAAAAAGLSELGGLNSLRRKLTITNMGFVKNVKEEFKAANLKEKQHLWRLVLEWSGAKEDEEKSLEDLRPHPNLKELLVKGWRGDAKFPSWLSLLTNLTDIDITGPSKFKHLPSFAQLPHLKHLRIFDLTQLEYMDDNGPNGARGDSESFFPSLISLTLTYCQNMESWWRYIDADRTSNMAFPCLSSLYIHDCPLTSMPLYPSLDKNLILSNTSSRPLKQTIQMNIAPSISSLPLSKLKYFRVENIEEPDTIIDCLQNMTLLERLDIASCHWLKSLSEWSQRMTSLTKLKIRDCKELDLEGMQCEPLKNLSRLVIRNIPRLVSLPLWLQHLVQLKSLVIKNCSGLRSVFPVFQHLTSLEKLRIIDCTELELSADEIQNFQNCTCLRHLWMENIPMCQHLPKWFRHLTNLKWLYLINLPNLSSLPDEMSCLATLEELWINGIPQLEERCGKDIGADWHKITHIPVILVNGVGAHLSFESFIHLSTLQQYIVLSIFNLSISLTCFLSSDTGAIATEGHLSISGIHVEGFEVLQMMPNVWPFVKLALEKHRQWLCTWLATIRALDVNLCLKHPACNWPTAASDADGGYMRKKLCIFKILSSTSLRALQDLKASKNIRQWICVLVFWSWYKLSESHDF</sequence>
<keyword evidence="3" id="KW-0611">Plant defense</keyword>
<dbReference type="InterPro" id="IPR057135">
    <property type="entry name" value="At4g27190-like_LRR"/>
</dbReference>
<evidence type="ECO:0000313" key="10">
    <source>
        <dbReference type="Proteomes" id="UP001396334"/>
    </source>
</evidence>
<feature type="domain" description="Disease resistance R13L4/SHOC-2-like LRR" evidence="8">
    <location>
        <begin position="388"/>
        <end position="693"/>
    </location>
</feature>
<dbReference type="InterPro" id="IPR027417">
    <property type="entry name" value="P-loop_NTPase"/>
</dbReference>
<evidence type="ECO:0000259" key="8">
    <source>
        <dbReference type="Pfam" id="PF23598"/>
    </source>
</evidence>
<protein>
    <submittedName>
        <fullName evidence="9">Uncharacterized protein</fullName>
    </submittedName>
</protein>
<dbReference type="PRINTS" id="PR00364">
    <property type="entry name" value="DISEASERSIST"/>
</dbReference>
<dbReference type="Gene3D" id="3.40.50.300">
    <property type="entry name" value="P-loop containing nucleotide triphosphate hydrolases"/>
    <property type="match status" value="1"/>
</dbReference>
<proteinExistence type="predicted"/>
<dbReference type="Gene3D" id="1.20.5.4130">
    <property type="match status" value="1"/>
</dbReference>
<name>A0ABR2RUG1_9ROSI</name>
<evidence type="ECO:0000256" key="3">
    <source>
        <dbReference type="ARBA" id="ARBA00022821"/>
    </source>
</evidence>
<dbReference type="InterPro" id="IPR032675">
    <property type="entry name" value="LRR_dom_sf"/>
</dbReference>
<dbReference type="SUPFAM" id="SSF52047">
    <property type="entry name" value="RNI-like"/>
    <property type="match status" value="1"/>
</dbReference>
<keyword evidence="1" id="KW-0677">Repeat</keyword>
<feature type="domain" description="Disease resistance N-terminal" evidence="5">
    <location>
        <begin position="9"/>
        <end position="92"/>
    </location>
</feature>
<evidence type="ECO:0000256" key="2">
    <source>
        <dbReference type="ARBA" id="ARBA00022741"/>
    </source>
</evidence>
<gene>
    <name evidence="9" type="ORF">V6N11_078945</name>
</gene>
<accession>A0ABR2RUG1</accession>
<dbReference type="Proteomes" id="UP001396334">
    <property type="component" value="Unassembled WGS sequence"/>
</dbReference>
<keyword evidence="10" id="KW-1185">Reference proteome</keyword>
<keyword evidence="4" id="KW-0067">ATP-binding</keyword>
<evidence type="ECO:0000313" key="9">
    <source>
        <dbReference type="EMBL" id="KAK9016446.1"/>
    </source>
</evidence>
<dbReference type="PANTHER" id="PTHR36766:SF38">
    <property type="entry name" value="DISEASE RESISTANCE PROTEIN RGA3"/>
    <property type="match status" value="1"/>
</dbReference>
<evidence type="ECO:0000256" key="4">
    <source>
        <dbReference type="ARBA" id="ARBA00022840"/>
    </source>
</evidence>
<dbReference type="Pfam" id="PF18052">
    <property type="entry name" value="Rx_N"/>
    <property type="match status" value="1"/>
</dbReference>
<dbReference type="InterPro" id="IPR055414">
    <property type="entry name" value="LRR_R13L4/SHOC2-like"/>
</dbReference>
<dbReference type="SUPFAM" id="SSF52058">
    <property type="entry name" value="L domain-like"/>
    <property type="match status" value="1"/>
</dbReference>
<comment type="caution">
    <text evidence="9">The sequence shown here is derived from an EMBL/GenBank/DDBJ whole genome shotgun (WGS) entry which is preliminary data.</text>
</comment>
<dbReference type="Pfam" id="PF23598">
    <property type="entry name" value="LRR_14"/>
    <property type="match status" value="1"/>
</dbReference>
<evidence type="ECO:0000259" key="7">
    <source>
        <dbReference type="Pfam" id="PF23559"/>
    </source>
</evidence>
<dbReference type="Pfam" id="PF23559">
    <property type="entry name" value="WHD_DRP"/>
    <property type="match status" value="1"/>
</dbReference>
<dbReference type="SUPFAM" id="SSF52540">
    <property type="entry name" value="P-loop containing nucleoside triphosphate hydrolases"/>
    <property type="match status" value="1"/>
</dbReference>
<feature type="domain" description="Disease resistance protein At4g27190-like leucine-rich repeats" evidence="6">
    <location>
        <begin position="718"/>
        <end position="870"/>
    </location>
</feature>
<dbReference type="Gene3D" id="3.80.10.10">
    <property type="entry name" value="Ribonuclease Inhibitor"/>
    <property type="match status" value="4"/>
</dbReference>
<evidence type="ECO:0000259" key="6">
    <source>
        <dbReference type="Pfam" id="PF23247"/>
    </source>
</evidence>
<dbReference type="PANTHER" id="PTHR36766">
    <property type="entry name" value="PLANT BROAD-SPECTRUM MILDEW RESISTANCE PROTEIN RPW8"/>
    <property type="match status" value="1"/>
</dbReference>
<evidence type="ECO:0000256" key="1">
    <source>
        <dbReference type="ARBA" id="ARBA00022737"/>
    </source>
</evidence>
<dbReference type="Pfam" id="PF23247">
    <property type="entry name" value="LRR_RPS2"/>
    <property type="match status" value="1"/>
</dbReference>
<dbReference type="EMBL" id="JBBPBN010000020">
    <property type="protein sequence ID" value="KAK9016446.1"/>
    <property type="molecule type" value="Genomic_DNA"/>
</dbReference>